<keyword evidence="1" id="KW-0677">Repeat</keyword>
<dbReference type="InterPro" id="IPR002110">
    <property type="entry name" value="Ankyrin_rpt"/>
</dbReference>
<evidence type="ECO:0000256" key="3">
    <source>
        <dbReference type="PROSITE-ProRule" id="PRU00023"/>
    </source>
</evidence>
<feature type="repeat" description="ANK" evidence="3">
    <location>
        <begin position="238"/>
        <end position="270"/>
    </location>
</feature>
<gene>
    <name evidence="4" type="ORF">BOTBODRAFT_559221</name>
</gene>
<dbReference type="PROSITE" id="PS50297">
    <property type="entry name" value="ANK_REP_REGION"/>
    <property type="match status" value="1"/>
</dbReference>
<dbReference type="STRING" id="930990.A0A067M2A4"/>
<proteinExistence type="predicted"/>
<dbReference type="InterPro" id="IPR036770">
    <property type="entry name" value="Ankyrin_rpt-contain_sf"/>
</dbReference>
<keyword evidence="5" id="KW-1185">Reference proteome</keyword>
<dbReference type="OrthoDB" id="1722345at2759"/>
<evidence type="ECO:0000313" key="5">
    <source>
        <dbReference type="Proteomes" id="UP000027195"/>
    </source>
</evidence>
<dbReference type="PANTHER" id="PTHR24126:SF14">
    <property type="entry name" value="ANK_REP_REGION DOMAIN-CONTAINING PROTEIN"/>
    <property type="match status" value="1"/>
</dbReference>
<dbReference type="InParanoid" id="A0A067M2A4"/>
<dbReference type="SUPFAM" id="SSF48403">
    <property type="entry name" value="Ankyrin repeat"/>
    <property type="match status" value="1"/>
</dbReference>
<dbReference type="SMART" id="SM00248">
    <property type="entry name" value="ANK"/>
    <property type="match status" value="5"/>
</dbReference>
<dbReference type="PANTHER" id="PTHR24126">
    <property type="entry name" value="ANKYRIN REPEAT, PH AND SEC7 DOMAIN CONTAINING PROTEIN SECG-RELATED"/>
    <property type="match status" value="1"/>
</dbReference>
<dbReference type="HOGENOM" id="CLU_794520_0_0_1"/>
<dbReference type="PROSITE" id="PS50088">
    <property type="entry name" value="ANK_REPEAT"/>
    <property type="match status" value="1"/>
</dbReference>
<dbReference type="Gene3D" id="1.25.40.20">
    <property type="entry name" value="Ankyrin repeat-containing domain"/>
    <property type="match status" value="2"/>
</dbReference>
<evidence type="ECO:0000256" key="1">
    <source>
        <dbReference type="ARBA" id="ARBA00022737"/>
    </source>
</evidence>
<dbReference type="EMBL" id="KL198086">
    <property type="protein sequence ID" value="KDQ08810.1"/>
    <property type="molecule type" value="Genomic_DNA"/>
</dbReference>
<keyword evidence="2 3" id="KW-0040">ANK repeat</keyword>
<name>A0A067M2A4_BOTB1</name>
<evidence type="ECO:0000313" key="4">
    <source>
        <dbReference type="EMBL" id="KDQ08810.1"/>
    </source>
</evidence>
<sequence length="349" mass="37962">MCRFLTQVLHSPDDTAGLSYLPVRIHVNATDSVGYTYLDRAVWLGSPSAAKELLRHDANPNERGVWGRTPLHDIFNLMHHPDGAGALQALINAGADVNVMVSGSGTPLDVVISRACPPAFRIIHAKGGWATMPKIHFPYRFLRALEGTDVIIDFIEADESFGFERTQGHDNVLCCAVQRNSLKAIRRLLRLEDDSSLRDDRGHTPFHYSAELIGHPGGRQGLLALVKEGYSINATNKDGISALQLAVAKSSCLAVQFLLEQGADLHDGSTLSAVSPQFAVTMLEHPDGIAMMLKLVRAGMAVEDAPSYRMKVRSRVSSFWVVLTCSDRPQATFSAGLLGPTLHIGMFGL</sequence>
<dbReference type="Pfam" id="PF12796">
    <property type="entry name" value="Ank_2"/>
    <property type="match status" value="1"/>
</dbReference>
<dbReference type="AlphaFoldDB" id="A0A067M2A4"/>
<dbReference type="Proteomes" id="UP000027195">
    <property type="component" value="Unassembled WGS sequence"/>
</dbReference>
<evidence type="ECO:0000256" key="2">
    <source>
        <dbReference type="ARBA" id="ARBA00023043"/>
    </source>
</evidence>
<organism evidence="4 5">
    <name type="scientific">Botryobasidium botryosum (strain FD-172 SS1)</name>
    <dbReference type="NCBI Taxonomy" id="930990"/>
    <lineage>
        <taxon>Eukaryota</taxon>
        <taxon>Fungi</taxon>
        <taxon>Dikarya</taxon>
        <taxon>Basidiomycota</taxon>
        <taxon>Agaricomycotina</taxon>
        <taxon>Agaricomycetes</taxon>
        <taxon>Cantharellales</taxon>
        <taxon>Botryobasidiaceae</taxon>
        <taxon>Botryobasidium</taxon>
    </lineage>
</organism>
<accession>A0A067M2A4</accession>
<reference evidence="5" key="1">
    <citation type="journal article" date="2014" name="Proc. Natl. Acad. Sci. U.S.A.">
        <title>Extensive sampling of basidiomycete genomes demonstrates inadequacy of the white-rot/brown-rot paradigm for wood decay fungi.</title>
        <authorList>
            <person name="Riley R."/>
            <person name="Salamov A.A."/>
            <person name="Brown D.W."/>
            <person name="Nagy L.G."/>
            <person name="Floudas D."/>
            <person name="Held B.W."/>
            <person name="Levasseur A."/>
            <person name="Lombard V."/>
            <person name="Morin E."/>
            <person name="Otillar R."/>
            <person name="Lindquist E.A."/>
            <person name="Sun H."/>
            <person name="LaButti K.M."/>
            <person name="Schmutz J."/>
            <person name="Jabbour D."/>
            <person name="Luo H."/>
            <person name="Baker S.E."/>
            <person name="Pisabarro A.G."/>
            <person name="Walton J.D."/>
            <person name="Blanchette R.A."/>
            <person name="Henrissat B."/>
            <person name="Martin F."/>
            <person name="Cullen D."/>
            <person name="Hibbett D.S."/>
            <person name="Grigoriev I.V."/>
        </authorList>
    </citation>
    <scope>NUCLEOTIDE SEQUENCE [LARGE SCALE GENOMIC DNA]</scope>
    <source>
        <strain evidence="5">FD-172 SS1</strain>
    </source>
</reference>
<protein>
    <submittedName>
        <fullName evidence="4">Uncharacterized protein</fullName>
    </submittedName>
</protein>